<keyword evidence="1" id="KW-0732">Signal</keyword>
<dbReference type="Proteomes" id="UP000829364">
    <property type="component" value="Chromosome 10"/>
</dbReference>
<name>A0A9Q8QQM0_9HYPO</name>
<dbReference type="InterPro" id="IPR036673">
    <property type="entry name" value="Cyanovirin-N_sf"/>
</dbReference>
<organism evidence="3 4">
    <name type="scientific">Purpureocillium takamizusanense</name>
    <dbReference type="NCBI Taxonomy" id="2060973"/>
    <lineage>
        <taxon>Eukaryota</taxon>
        <taxon>Fungi</taxon>
        <taxon>Dikarya</taxon>
        <taxon>Ascomycota</taxon>
        <taxon>Pezizomycotina</taxon>
        <taxon>Sordariomycetes</taxon>
        <taxon>Hypocreomycetidae</taxon>
        <taxon>Hypocreales</taxon>
        <taxon>Ophiocordycipitaceae</taxon>
        <taxon>Purpureocillium</taxon>
    </lineage>
</organism>
<feature type="signal peptide" evidence="1">
    <location>
        <begin position="1"/>
        <end position="21"/>
    </location>
</feature>
<accession>A0A9Q8QQM0</accession>
<gene>
    <name evidence="3" type="ORF">JDV02_009755</name>
</gene>
<dbReference type="Pfam" id="PF08881">
    <property type="entry name" value="CVNH"/>
    <property type="match status" value="1"/>
</dbReference>
<feature type="chain" id="PRO_5040391101" description="Cyanovirin-N domain-containing protein" evidence="1">
    <location>
        <begin position="22"/>
        <end position="153"/>
    </location>
</feature>
<dbReference type="SUPFAM" id="SSF51322">
    <property type="entry name" value="Cyanovirin-N"/>
    <property type="match status" value="1"/>
</dbReference>
<evidence type="ECO:0000259" key="2">
    <source>
        <dbReference type="Pfam" id="PF08881"/>
    </source>
</evidence>
<feature type="domain" description="Cyanovirin-N" evidence="2">
    <location>
        <begin position="69"/>
        <end position="152"/>
    </location>
</feature>
<dbReference type="Gene3D" id="2.30.60.10">
    <property type="entry name" value="Cyanovirin-N"/>
    <property type="match status" value="1"/>
</dbReference>
<dbReference type="KEGG" id="ptkz:JDV02_009755"/>
<dbReference type="GeneID" id="72071700"/>
<reference evidence="3" key="1">
    <citation type="submission" date="2021-11" db="EMBL/GenBank/DDBJ databases">
        <title>Purpureocillium_takamizusanense_genome.</title>
        <authorList>
            <person name="Nguyen N.-H."/>
        </authorList>
    </citation>
    <scope>NUCLEOTIDE SEQUENCE</scope>
    <source>
        <strain evidence="3">PT3</strain>
    </source>
</reference>
<evidence type="ECO:0000313" key="3">
    <source>
        <dbReference type="EMBL" id="UNI23970.1"/>
    </source>
</evidence>
<evidence type="ECO:0000256" key="1">
    <source>
        <dbReference type="SAM" id="SignalP"/>
    </source>
</evidence>
<protein>
    <recommendedName>
        <fullName evidence="2">Cyanovirin-N domain-containing protein</fullName>
    </recommendedName>
</protein>
<sequence>MLFNTIACLALASMSAAAAIADPIPPASANETELDLGSADSDLQKRRCGGFWNTCNSGGVGIRHLGNGDVNFFTTRCGDGHGGYKGSGIDLGRCLQNRGGNLAPGSQYFRTCHDIDLQGYNTLVATCGDGKKDHRTSIDLNTVICNQGGNLVC</sequence>
<dbReference type="InterPro" id="IPR011058">
    <property type="entry name" value="Cyanovirin-N"/>
</dbReference>
<dbReference type="OrthoDB" id="2947935at2759"/>
<dbReference type="AlphaFoldDB" id="A0A9Q8QQM0"/>
<evidence type="ECO:0000313" key="4">
    <source>
        <dbReference type="Proteomes" id="UP000829364"/>
    </source>
</evidence>
<dbReference type="EMBL" id="CP086363">
    <property type="protein sequence ID" value="UNI23970.1"/>
    <property type="molecule type" value="Genomic_DNA"/>
</dbReference>
<proteinExistence type="predicted"/>
<dbReference type="RefSeq" id="XP_047847451.1">
    <property type="nucleotide sequence ID" value="XM_047991439.1"/>
</dbReference>
<keyword evidence="4" id="KW-1185">Reference proteome</keyword>